<feature type="transmembrane region" description="Helical" evidence="2">
    <location>
        <begin position="176"/>
        <end position="197"/>
    </location>
</feature>
<feature type="compositionally biased region" description="Polar residues" evidence="1">
    <location>
        <begin position="217"/>
        <end position="233"/>
    </location>
</feature>
<keyword evidence="2" id="KW-1133">Transmembrane helix</keyword>
<keyword evidence="4" id="KW-1185">Reference proteome</keyword>
<name>A0A6A4GH44_9AGAR</name>
<feature type="transmembrane region" description="Helical" evidence="2">
    <location>
        <begin position="129"/>
        <end position="149"/>
    </location>
</feature>
<dbReference type="EMBL" id="ML770095">
    <property type="protein sequence ID" value="KAE9384694.1"/>
    <property type="molecule type" value="Genomic_DNA"/>
</dbReference>
<evidence type="ECO:0000313" key="4">
    <source>
        <dbReference type="Proteomes" id="UP000799118"/>
    </source>
</evidence>
<reference evidence="3" key="1">
    <citation type="journal article" date="2019" name="Environ. Microbiol.">
        <title>Fungal ecological strategies reflected in gene transcription - a case study of two litter decomposers.</title>
        <authorList>
            <person name="Barbi F."/>
            <person name="Kohler A."/>
            <person name="Barry K."/>
            <person name="Baskaran P."/>
            <person name="Daum C."/>
            <person name="Fauchery L."/>
            <person name="Ihrmark K."/>
            <person name="Kuo A."/>
            <person name="LaButti K."/>
            <person name="Lipzen A."/>
            <person name="Morin E."/>
            <person name="Grigoriev I.V."/>
            <person name="Henrissat B."/>
            <person name="Lindahl B."/>
            <person name="Martin F."/>
        </authorList>
    </citation>
    <scope>NUCLEOTIDE SEQUENCE</scope>
    <source>
        <strain evidence="3">JB14</strain>
    </source>
</reference>
<keyword evidence="2" id="KW-0472">Membrane</keyword>
<feature type="region of interest" description="Disordered" evidence="1">
    <location>
        <begin position="207"/>
        <end position="233"/>
    </location>
</feature>
<proteinExistence type="predicted"/>
<keyword evidence="2" id="KW-0812">Transmembrane</keyword>
<protein>
    <submittedName>
        <fullName evidence="3">Uncharacterized protein</fullName>
    </submittedName>
</protein>
<evidence type="ECO:0000313" key="3">
    <source>
        <dbReference type="EMBL" id="KAE9384694.1"/>
    </source>
</evidence>
<gene>
    <name evidence="3" type="ORF">BT96DRAFT_1007807</name>
</gene>
<dbReference type="Proteomes" id="UP000799118">
    <property type="component" value="Unassembled WGS sequence"/>
</dbReference>
<dbReference type="AlphaFoldDB" id="A0A6A4GH44"/>
<sequence length="233" mass="25961">MFYAVYDAFTNGTSGSPNQPYFRGVPLIALITCLSSTPSSPPRSTLSRVPVMMHAFPIIWSLYCRSEIKDAGEAEAGDQHFSESDYQSQSEHPLFPKILPKNISSVTRFAFIFSAININSVISAVDRSWVTFGSCSKVVFIVICISLIINGDKPYFYPPTVILPPYTAMHMHSSPIYLRSTLTWVIAVFFGSSRPFLLSDLPISYSSPTSKHKSAFPFSSQTQPPNRRNLNQI</sequence>
<evidence type="ECO:0000256" key="1">
    <source>
        <dbReference type="SAM" id="MobiDB-lite"/>
    </source>
</evidence>
<organism evidence="3 4">
    <name type="scientific">Gymnopus androsaceus JB14</name>
    <dbReference type="NCBI Taxonomy" id="1447944"/>
    <lineage>
        <taxon>Eukaryota</taxon>
        <taxon>Fungi</taxon>
        <taxon>Dikarya</taxon>
        <taxon>Basidiomycota</taxon>
        <taxon>Agaricomycotina</taxon>
        <taxon>Agaricomycetes</taxon>
        <taxon>Agaricomycetidae</taxon>
        <taxon>Agaricales</taxon>
        <taxon>Marasmiineae</taxon>
        <taxon>Omphalotaceae</taxon>
        <taxon>Gymnopus</taxon>
    </lineage>
</organism>
<evidence type="ECO:0000256" key="2">
    <source>
        <dbReference type="SAM" id="Phobius"/>
    </source>
</evidence>
<accession>A0A6A4GH44</accession>